<name>A0ABT4JFS2_9BACT</name>
<gene>
    <name evidence="1" type="ORF">G9H61_06665</name>
</gene>
<accession>A0ABT4JFS2</accession>
<protein>
    <submittedName>
        <fullName evidence="1">Glycosyltransferase</fullName>
    </submittedName>
</protein>
<comment type="caution">
    <text evidence="1">The sequence shown here is derived from an EMBL/GenBank/DDBJ whole genome shotgun (WGS) entry which is preliminary data.</text>
</comment>
<dbReference type="EMBL" id="JAANOH010000002">
    <property type="protein sequence ID" value="MCZ2475120.1"/>
    <property type="molecule type" value="Genomic_DNA"/>
</dbReference>
<sequence length="376" mass="43954">MNDIDRSQKRENVIIFLGNARDFHAIDWYRMIKKICLNRQVLFATDLIESEGHTKLVDEDDHIHHLVNIDKLLLNRQTSFGNIWRNVIKLLFFPLQVLKIKKLAKQYPDAIFHAHTMYYLFIGWLANINYIGSPQGDEILIRPFQSKLYHFFSIKALLAADHIIVDSMNLKNGIKQLCGKDADVIQYGIDVASIQQIVSNKVERELIVSIRALYPLYRIEEILDGRDQSKLKSPMVMFYPFWEQHYKEIILAKLKPTDTHLGRLPSKNDIYEVLSKSKMAISIPMSDSSPRSVYESIFCGCCVVVTYNPWIESVAPCMRERIFVVDLHDQDWFDKALDYSNEMVKKPYVPSKQALELFDQECSMRLVAKKYYNFQE</sequence>
<organism evidence="1 2">
    <name type="scientific">Aquirufa ecclesiirivi</name>
    <dbReference type="NCBI Taxonomy" id="2715124"/>
    <lineage>
        <taxon>Bacteria</taxon>
        <taxon>Pseudomonadati</taxon>
        <taxon>Bacteroidota</taxon>
        <taxon>Cytophagia</taxon>
        <taxon>Cytophagales</taxon>
        <taxon>Flectobacillaceae</taxon>
        <taxon>Aquirufa</taxon>
    </lineage>
</organism>
<keyword evidence="2" id="KW-1185">Reference proteome</keyword>
<reference evidence="1 2" key="1">
    <citation type="submission" date="2020-03" db="EMBL/GenBank/DDBJ databases">
        <authorList>
            <person name="Pitt A."/>
            <person name="Hahn M.W."/>
        </authorList>
    </citation>
    <scope>NUCLEOTIDE SEQUENCE [LARGE SCALE GENOMIC DNA]</scope>
    <source>
        <strain evidence="1 2">5A-MARBSE</strain>
    </source>
</reference>
<evidence type="ECO:0000313" key="2">
    <source>
        <dbReference type="Proteomes" id="UP001321186"/>
    </source>
</evidence>
<dbReference type="SUPFAM" id="SSF53756">
    <property type="entry name" value="UDP-Glycosyltransferase/glycogen phosphorylase"/>
    <property type="match status" value="1"/>
</dbReference>
<dbReference type="Proteomes" id="UP001321186">
    <property type="component" value="Unassembled WGS sequence"/>
</dbReference>
<dbReference type="RefSeq" id="WP_269009989.1">
    <property type="nucleotide sequence ID" value="NZ_JAANOH010000002.1"/>
</dbReference>
<evidence type="ECO:0000313" key="1">
    <source>
        <dbReference type="EMBL" id="MCZ2475120.1"/>
    </source>
</evidence>
<dbReference type="Gene3D" id="3.40.50.2000">
    <property type="entry name" value="Glycogen Phosphorylase B"/>
    <property type="match status" value="2"/>
</dbReference>
<proteinExistence type="predicted"/>